<comment type="caution">
    <text evidence="2">The sequence shown here is derived from an EMBL/GenBank/DDBJ whole genome shotgun (WGS) entry which is preliminary data.</text>
</comment>
<reference evidence="2 3" key="1">
    <citation type="journal article" date="2012" name="Genome Biol.">
        <title>Genome and low-iron response of an oceanic diatom adapted to chronic iron limitation.</title>
        <authorList>
            <person name="Lommer M."/>
            <person name="Specht M."/>
            <person name="Roy A.S."/>
            <person name="Kraemer L."/>
            <person name="Andreson R."/>
            <person name="Gutowska M.A."/>
            <person name="Wolf J."/>
            <person name="Bergner S.V."/>
            <person name="Schilhabel M.B."/>
            <person name="Klostermeier U.C."/>
            <person name="Beiko R.G."/>
            <person name="Rosenstiel P."/>
            <person name="Hippler M."/>
            <person name="Laroche J."/>
        </authorList>
    </citation>
    <scope>NUCLEOTIDE SEQUENCE [LARGE SCALE GENOMIC DNA]</scope>
    <source>
        <strain evidence="2 3">CCMP1005</strain>
    </source>
</reference>
<protein>
    <submittedName>
        <fullName evidence="2">Uncharacterized protein</fullName>
    </submittedName>
</protein>
<evidence type="ECO:0000313" key="2">
    <source>
        <dbReference type="EMBL" id="EJK65467.1"/>
    </source>
</evidence>
<dbReference type="EMBL" id="AGNL01015774">
    <property type="protein sequence ID" value="EJK65467.1"/>
    <property type="molecule type" value="Genomic_DNA"/>
</dbReference>
<dbReference type="Proteomes" id="UP000266841">
    <property type="component" value="Unassembled WGS sequence"/>
</dbReference>
<sequence>MFRQFRLGVSVLLGLVALAALAADGSRMIERRGEEDDGQIAKAPYWAPAVAPNARVDDLHKEYYNIFQYGNRNAASHLWVHFCSTEGT</sequence>
<feature type="signal peptide" evidence="1">
    <location>
        <begin position="1"/>
        <end position="22"/>
    </location>
</feature>
<gene>
    <name evidence="2" type="ORF">THAOC_13663</name>
</gene>
<feature type="chain" id="PRO_5003840651" evidence="1">
    <location>
        <begin position="23"/>
        <end position="88"/>
    </location>
</feature>
<proteinExistence type="predicted"/>
<evidence type="ECO:0000313" key="3">
    <source>
        <dbReference type="Proteomes" id="UP000266841"/>
    </source>
</evidence>
<name>K0T4X7_THAOC</name>
<keyword evidence="1" id="KW-0732">Signal</keyword>
<dbReference type="AlphaFoldDB" id="K0T4X7"/>
<keyword evidence="3" id="KW-1185">Reference proteome</keyword>
<organism evidence="2 3">
    <name type="scientific">Thalassiosira oceanica</name>
    <name type="common">Marine diatom</name>
    <dbReference type="NCBI Taxonomy" id="159749"/>
    <lineage>
        <taxon>Eukaryota</taxon>
        <taxon>Sar</taxon>
        <taxon>Stramenopiles</taxon>
        <taxon>Ochrophyta</taxon>
        <taxon>Bacillariophyta</taxon>
        <taxon>Coscinodiscophyceae</taxon>
        <taxon>Thalassiosirophycidae</taxon>
        <taxon>Thalassiosirales</taxon>
        <taxon>Thalassiosiraceae</taxon>
        <taxon>Thalassiosira</taxon>
    </lineage>
</organism>
<accession>K0T4X7</accession>
<evidence type="ECO:0000256" key="1">
    <source>
        <dbReference type="SAM" id="SignalP"/>
    </source>
</evidence>